<evidence type="ECO:0000313" key="1">
    <source>
        <dbReference type="EMBL" id="KAJ9585418.1"/>
    </source>
</evidence>
<dbReference type="InterPro" id="IPR004119">
    <property type="entry name" value="EcKL"/>
</dbReference>
<proteinExistence type="predicted"/>
<comment type="caution">
    <text evidence="1">The sequence shown here is derived from an EMBL/GenBank/DDBJ whole genome shotgun (WGS) entry which is preliminary data.</text>
</comment>
<dbReference type="EMBL" id="JASPKZ010007275">
    <property type="protein sequence ID" value="KAJ9585418.1"/>
    <property type="molecule type" value="Genomic_DNA"/>
</dbReference>
<keyword evidence="2" id="KW-1185">Reference proteome</keyword>
<reference evidence="1" key="1">
    <citation type="journal article" date="2023" name="IScience">
        <title>Live-bearing cockroach genome reveals convergent evolutionary mechanisms linked to viviparity in insects and beyond.</title>
        <authorList>
            <person name="Fouks B."/>
            <person name="Harrison M.C."/>
            <person name="Mikhailova A.A."/>
            <person name="Marchal E."/>
            <person name="English S."/>
            <person name="Carruthers M."/>
            <person name="Jennings E.C."/>
            <person name="Chiamaka E.L."/>
            <person name="Frigard R.A."/>
            <person name="Pippel M."/>
            <person name="Attardo G.M."/>
            <person name="Benoit J.B."/>
            <person name="Bornberg-Bauer E."/>
            <person name="Tobe S.S."/>
        </authorList>
    </citation>
    <scope>NUCLEOTIDE SEQUENCE</scope>
    <source>
        <strain evidence="1">Stay&amp;Tobe</strain>
    </source>
</reference>
<protein>
    <recommendedName>
        <fullName evidence="3">CHK kinase-like domain-containing protein</fullName>
    </recommendedName>
</protein>
<sequence>MDQTKSMFSELPAGRPREMLFSVLQQENLIADNVNYKINKVMGSRWFSSLYTIEASSPTKNLKLYLKCLPEDEMKNEMLGCTFCFQYEITFYNNILPAYKELKRKICPQGTLLPVSAPQCFAAEWNGKDDVVILKDMSISEFMILDRHTPMKLPEMCLVMKEIARMHGYSLATKILWPEKMKEIKDNLIEWYFINPQFEVFGKPVFYNNLEDIYTVMKKYYEGESVYLKKFHQFITRSTDVLLKLAKPDPTNEPLQCFNTWGPLD</sequence>
<organism evidence="1 2">
    <name type="scientific">Diploptera punctata</name>
    <name type="common">Pacific beetle cockroach</name>
    <dbReference type="NCBI Taxonomy" id="6984"/>
    <lineage>
        <taxon>Eukaryota</taxon>
        <taxon>Metazoa</taxon>
        <taxon>Ecdysozoa</taxon>
        <taxon>Arthropoda</taxon>
        <taxon>Hexapoda</taxon>
        <taxon>Insecta</taxon>
        <taxon>Pterygota</taxon>
        <taxon>Neoptera</taxon>
        <taxon>Polyneoptera</taxon>
        <taxon>Dictyoptera</taxon>
        <taxon>Blattodea</taxon>
        <taxon>Blaberoidea</taxon>
        <taxon>Blaberidae</taxon>
        <taxon>Diplopterinae</taxon>
        <taxon>Diploptera</taxon>
    </lineage>
</organism>
<evidence type="ECO:0000313" key="2">
    <source>
        <dbReference type="Proteomes" id="UP001233999"/>
    </source>
</evidence>
<reference evidence="1" key="2">
    <citation type="submission" date="2023-05" db="EMBL/GenBank/DDBJ databases">
        <authorList>
            <person name="Fouks B."/>
        </authorList>
    </citation>
    <scope>NUCLEOTIDE SEQUENCE</scope>
    <source>
        <strain evidence="1">Stay&amp;Tobe</strain>
        <tissue evidence="1">Testes</tissue>
    </source>
</reference>
<dbReference type="PANTHER" id="PTHR11012:SF30">
    <property type="entry name" value="PROTEIN KINASE-LIKE DOMAIN-CONTAINING"/>
    <property type="match status" value="1"/>
</dbReference>
<accession>A0AAD8ECN0</accession>
<dbReference type="AlphaFoldDB" id="A0AAD8ECN0"/>
<evidence type="ECO:0008006" key="3">
    <source>
        <dbReference type="Google" id="ProtNLM"/>
    </source>
</evidence>
<name>A0AAD8ECN0_DIPPU</name>
<dbReference type="PANTHER" id="PTHR11012">
    <property type="entry name" value="PROTEIN KINASE-LIKE DOMAIN-CONTAINING"/>
    <property type="match status" value="1"/>
</dbReference>
<gene>
    <name evidence="1" type="ORF">L9F63_002801</name>
</gene>
<dbReference type="Pfam" id="PF02958">
    <property type="entry name" value="EcKL"/>
    <property type="match status" value="1"/>
</dbReference>
<dbReference type="Proteomes" id="UP001233999">
    <property type="component" value="Unassembled WGS sequence"/>
</dbReference>